<keyword evidence="5" id="KW-1185">Reference proteome</keyword>
<dbReference type="GO" id="GO:0005227">
    <property type="term" value="F:calcium-activated cation channel activity"/>
    <property type="evidence" value="ECO:0007669"/>
    <property type="project" value="InterPro"/>
</dbReference>
<feature type="transmembrane region" description="Helical" evidence="1">
    <location>
        <begin position="289"/>
        <end position="306"/>
    </location>
</feature>
<dbReference type="Proteomes" id="UP000076738">
    <property type="component" value="Unassembled WGS sequence"/>
</dbReference>
<keyword evidence="1" id="KW-0812">Transmembrane</keyword>
<name>A0A167ILZ4_CALVF</name>
<protein>
    <submittedName>
        <fullName evidence="4">DUF221-domain-containing protein</fullName>
    </submittedName>
</protein>
<proteinExistence type="predicted"/>
<keyword evidence="1" id="KW-1133">Transmembrane helix</keyword>
<dbReference type="Pfam" id="PF02714">
    <property type="entry name" value="RSN1_7TM"/>
    <property type="match status" value="1"/>
</dbReference>
<evidence type="ECO:0000313" key="4">
    <source>
        <dbReference type="EMBL" id="KZO92767.1"/>
    </source>
</evidence>
<organism evidence="4 5">
    <name type="scientific">Calocera viscosa (strain TUFC12733)</name>
    <dbReference type="NCBI Taxonomy" id="1330018"/>
    <lineage>
        <taxon>Eukaryota</taxon>
        <taxon>Fungi</taxon>
        <taxon>Dikarya</taxon>
        <taxon>Basidiomycota</taxon>
        <taxon>Agaricomycotina</taxon>
        <taxon>Dacrymycetes</taxon>
        <taxon>Dacrymycetales</taxon>
        <taxon>Dacrymycetaceae</taxon>
        <taxon>Calocera</taxon>
    </lineage>
</organism>
<dbReference type="Pfam" id="PF14703">
    <property type="entry name" value="PHM7_cyt"/>
    <property type="match status" value="1"/>
</dbReference>
<feature type="transmembrane region" description="Helical" evidence="1">
    <location>
        <begin position="258"/>
        <end position="282"/>
    </location>
</feature>
<keyword evidence="1" id="KW-0472">Membrane</keyword>
<dbReference type="PANTHER" id="PTHR13018:SF143">
    <property type="entry name" value="CSC1_OSCA1-LIKE 7TM REGION DOMAIN-CONTAINING PROTEIN"/>
    <property type="match status" value="1"/>
</dbReference>
<feature type="domain" description="CSC1/OSCA1-like 7TM region" evidence="2">
    <location>
        <begin position="231"/>
        <end position="371"/>
    </location>
</feature>
<evidence type="ECO:0000313" key="5">
    <source>
        <dbReference type="Proteomes" id="UP000076738"/>
    </source>
</evidence>
<evidence type="ECO:0000259" key="2">
    <source>
        <dbReference type="Pfam" id="PF02714"/>
    </source>
</evidence>
<dbReference type="AlphaFoldDB" id="A0A167ILZ4"/>
<dbReference type="InterPro" id="IPR003864">
    <property type="entry name" value="CSC1/OSCA1-like_7TM"/>
</dbReference>
<dbReference type="PANTHER" id="PTHR13018">
    <property type="entry name" value="PROBABLE MEMBRANE PROTEIN DUF221-RELATED"/>
    <property type="match status" value="1"/>
</dbReference>
<evidence type="ECO:0000256" key="1">
    <source>
        <dbReference type="SAM" id="Phobius"/>
    </source>
</evidence>
<feature type="transmembrane region" description="Helical" evidence="1">
    <location>
        <begin position="232"/>
        <end position="252"/>
    </location>
</feature>
<evidence type="ECO:0000259" key="3">
    <source>
        <dbReference type="Pfam" id="PF14703"/>
    </source>
</evidence>
<accession>A0A167ILZ4</accession>
<dbReference type="GO" id="GO:0005886">
    <property type="term" value="C:plasma membrane"/>
    <property type="evidence" value="ECO:0007669"/>
    <property type="project" value="TreeGrafter"/>
</dbReference>
<feature type="domain" description="CSC1/OSCA1-like cytosolic" evidence="3">
    <location>
        <begin position="28"/>
        <end position="219"/>
    </location>
</feature>
<sequence length="406" mass="45768">MIHREYAHFSETRKAYLNSPAHAALSRSRTVMVTNLAKEYDNEERIWGLAAFVSGPIEQVWLPRAVKPIEELLEERNNECQILEKAENKLFKRGKTNARKNTMSENAAAEENADIIAQFMLEKKRPSHNIGTLADFSIGFLCTKVDTLTHSPQFMREHDEQLVLLRKDMEQYELANSAFIRFAKQTDAHMFAQQLKKNAKVKTISASTEVIPEDIIWHNLSMSPYQLKIRAAVSWALTIGLIIIWAPLVAFVGVVSSVSTLCSTVFFLGWICVLPSAVVGIIQGILPPVLLAVLFMILPIVLRIFIKQQGEPRDSDIERKLWSRFWLFQIIHGFLIVAVASGLVAALRNIGSTVSELPELLVTNIPDSTIFSQSFSQSTPHSFWLGTTGMPRKTVRKSRTQRPPVS</sequence>
<dbReference type="InterPro" id="IPR027815">
    <property type="entry name" value="CSC1/OSCA1-like_cyt"/>
</dbReference>
<gene>
    <name evidence="4" type="ORF">CALVIDRAFT_293692</name>
</gene>
<dbReference type="OrthoDB" id="1076608at2759"/>
<dbReference type="EMBL" id="KV417307">
    <property type="protein sequence ID" value="KZO92767.1"/>
    <property type="molecule type" value="Genomic_DNA"/>
</dbReference>
<dbReference type="InterPro" id="IPR045122">
    <property type="entry name" value="Csc1-like"/>
</dbReference>
<reference evidence="4 5" key="1">
    <citation type="journal article" date="2016" name="Mol. Biol. Evol.">
        <title>Comparative Genomics of Early-Diverging Mushroom-Forming Fungi Provides Insights into the Origins of Lignocellulose Decay Capabilities.</title>
        <authorList>
            <person name="Nagy L.G."/>
            <person name="Riley R."/>
            <person name="Tritt A."/>
            <person name="Adam C."/>
            <person name="Daum C."/>
            <person name="Floudas D."/>
            <person name="Sun H."/>
            <person name="Yadav J.S."/>
            <person name="Pangilinan J."/>
            <person name="Larsson K.H."/>
            <person name="Matsuura K."/>
            <person name="Barry K."/>
            <person name="Labutti K."/>
            <person name="Kuo R."/>
            <person name="Ohm R.A."/>
            <person name="Bhattacharya S.S."/>
            <person name="Shirouzu T."/>
            <person name="Yoshinaga Y."/>
            <person name="Martin F.M."/>
            <person name="Grigoriev I.V."/>
            <person name="Hibbett D.S."/>
        </authorList>
    </citation>
    <scope>NUCLEOTIDE SEQUENCE [LARGE SCALE GENOMIC DNA]</scope>
    <source>
        <strain evidence="4 5">TUFC12733</strain>
    </source>
</reference>
<feature type="transmembrane region" description="Helical" evidence="1">
    <location>
        <begin position="326"/>
        <end position="347"/>
    </location>
</feature>